<gene>
    <name evidence="3" type="ORF">HEB94_007828</name>
</gene>
<dbReference type="SUPFAM" id="SSF54593">
    <property type="entry name" value="Glyoxalase/Bleomycin resistance protein/Dihydroxybiphenyl dioxygenase"/>
    <property type="match status" value="1"/>
</dbReference>
<evidence type="ECO:0000259" key="2">
    <source>
        <dbReference type="Pfam" id="PF18029"/>
    </source>
</evidence>
<keyword evidence="4" id="KW-1185">Reference proteome</keyword>
<accession>A0A927RGA3</accession>
<dbReference type="InterPro" id="IPR029068">
    <property type="entry name" value="Glyas_Bleomycin-R_OHBP_Dase"/>
</dbReference>
<protein>
    <submittedName>
        <fullName evidence="3">Catechol 2,3-dioxygenase-like lactoylglutathione lyase family enzyme</fullName>
    </submittedName>
</protein>
<name>A0A927RGA3_9ACTN</name>
<proteinExistence type="predicted"/>
<dbReference type="Pfam" id="PF18029">
    <property type="entry name" value="Glyoxalase_6"/>
    <property type="match status" value="1"/>
</dbReference>
<dbReference type="PANTHER" id="PTHR35908:SF1">
    <property type="entry name" value="CONSERVED PROTEIN"/>
    <property type="match status" value="1"/>
</dbReference>
<dbReference type="Gene3D" id="3.10.180.10">
    <property type="entry name" value="2,3-Dihydroxybiphenyl 1,2-Dioxygenase, domain 1"/>
    <property type="match status" value="1"/>
</dbReference>
<dbReference type="AlphaFoldDB" id="A0A927RGA3"/>
<organism evidence="3 4">
    <name type="scientific">Actinopolymorpha pittospori</name>
    <dbReference type="NCBI Taxonomy" id="648752"/>
    <lineage>
        <taxon>Bacteria</taxon>
        <taxon>Bacillati</taxon>
        <taxon>Actinomycetota</taxon>
        <taxon>Actinomycetes</taxon>
        <taxon>Propionibacteriales</taxon>
        <taxon>Actinopolymorphaceae</taxon>
        <taxon>Actinopolymorpha</taxon>
    </lineage>
</organism>
<comment type="caution">
    <text evidence="3">The sequence shown here is derived from an EMBL/GenBank/DDBJ whole genome shotgun (WGS) entry which is preliminary data.</text>
</comment>
<feature type="region of interest" description="Disordered" evidence="1">
    <location>
        <begin position="1"/>
        <end position="27"/>
    </location>
</feature>
<evidence type="ECO:0000313" key="3">
    <source>
        <dbReference type="EMBL" id="MBE1610980.1"/>
    </source>
</evidence>
<feature type="domain" description="Glyoxalase-like" evidence="2">
    <location>
        <begin position="6"/>
        <end position="82"/>
    </location>
</feature>
<dbReference type="EMBL" id="JADBEM010000001">
    <property type="protein sequence ID" value="MBE1610980.1"/>
    <property type="molecule type" value="Genomic_DNA"/>
</dbReference>
<keyword evidence="3" id="KW-0456">Lyase</keyword>
<evidence type="ECO:0000313" key="4">
    <source>
        <dbReference type="Proteomes" id="UP000638648"/>
    </source>
</evidence>
<sequence length="84" mass="9293">MTLHGPDGGTHLSFQLEPAYQPPTWPSARTHQQMMLHLDFQVGDLDAAHAHALAVGATPTPWQPQVSVRVYTDPDGHPFCFFTD</sequence>
<dbReference type="Proteomes" id="UP000638648">
    <property type="component" value="Unassembled WGS sequence"/>
</dbReference>
<reference evidence="3" key="1">
    <citation type="submission" date="2020-10" db="EMBL/GenBank/DDBJ databases">
        <title>Sequencing the genomes of 1000 actinobacteria strains.</title>
        <authorList>
            <person name="Klenk H.-P."/>
        </authorList>
    </citation>
    <scope>NUCLEOTIDE SEQUENCE</scope>
    <source>
        <strain evidence="3">DSM 45354</strain>
    </source>
</reference>
<dbReference type="InterPro" id="IPR041581">
    <property type="entry name" value="Glyoxalase_6"/>
</dbReference>
<dbReference type="PANTHER" id="PTHR35908">
    <property type="entry name" value="HYPOTHETICAL FUSION PROTEIN"/>
    <property type="match status" value="1"/>
</dbReference>
<evidence type="ECO:0000256" key="1">
    <source>
        <dbReference type="SAM" id="MobiDB-lite"/>
    </source>
</evidence>
<dbReference type="GO" id="GO:0016829">
    <property type="term" value="F:lyase activity"/>
    <property type="evidence" value="ECO:0007669"/>
    <property type="project" value="UniProtKB-KW"/>
</dbReference>